<name>A0A6C0E5K6_9ZZZZ</name>
<feature type="transmembrane region" description="Helical" evidence="1">
    <location>
        <begin position="34"/>
        <end position="53"/>
    </location>
</feature>
<keyword evidence="1" id="KW-0472">Membrane</keyword>
<protein>
    <submittedName>
        <fullName evidence="2">Uncharacterized protein</fullName>
    </submittedName>
</protein>
<dbReference type="AlphaFoldDB" id="A0A6C0E5K6"/>
<accession>A0A6C0E5K6</accession>
<sequence length="205" mass="22161">MDTNTINSSFSNTPPSINNFTNNPTASIDWKTTLIVIVVLGLLGFNIFVYLANGSEGLLNIIRPITKKLVYLFGLVTGTIIHDTAGGTKEIVGTTASVIDKGLDSVQTITKKTLQSDVIQPPDILKSSTFNKALNTASQNSAHDKDYQADDSDSQIQNKASRSGWCFIGEDRNVRSCAEVGANDMCMSGDIFPSREICVNPTLRP</sequence>
<keyword evidence="1" id="KW-1133">Transmembrane helix</keyword>
<proteinExistence type="predicted"/>
<evidence type="ECO:0000256" key="1">
    <source>
        <dbReference type="SAM" id="Phobius"/>
    </source>
</evidence>
<keyword evidence="1" id="KW-0812">Transmembrane</keyword>
<evidence type="ECO:0000313" key="2">
    <source>
        <dbReference type="EMBL" id="QHT23921.1"/>
    </source>
</evidence>
<dbReference type="EMBL" id="MN739735">
    <property type="protein sequence ID" value="QHT23921.1"/>
    <property type="molecule type" value="Genomic_DNA"/>
</dbReference>
<organism evidence="2">
    <name type="scientific">viral metagenome</name>
    <dbReference type="NCBI Taxonomy" id="1070528"/>
    <lineage>
        <taxon>unclassified sequences</taxon>
        <taxon>metagenomes</taxon>
        <taxon>organismal metagenomes</taxon>
    </lineage>
</organism>
<reference evidence="2" key="1">
    <citation type="journal article" date="2020" name="Nature">
        <title>Giant virus diversity and host interactions through global metagenomics.</title>
        <authorList>
            <person name="Schulz F."/>
            <person name="Roux S."/>
            <person name="Paez-Espino D."/>
            <person name="Jungbluth S."/>
            <person name="Walsh D.A."/>
            <person name="Denef V.J."/>
            <person name="McMahon K.D."/>
            <person name="Konstantinidis K.T."/>
            <person name="Eloe-Fadrosh E.A."/>
            <person name="Kyrpides N.C."/>
            <person name="Woyke T."/>
        </authorList>
    </citation>
    <scope>NUCLEOTIDE SEQUENCE</scope>
    <source>
        <strain evidence="2">GVMAG-M-3300023179-132</strain>
    </source>
</reference>